<dbReference type="FunFam" id="3.40.1170.60:FF:000003">
    <property type="entry name" value="DNA polymerase eta"/>
    <property type="match status" value="1"/>
</dbReference>
<dbReference type="InterPro" id="IPR017961">
    <property type="entry name" value="DNA_pol_Y-fam_little_finger"/>
</dbReference>
<keyword evidence="13" id="KW-1185">Reference proteome</keyword>
<comment type="subunit">
    <text evidence="10">Monomer.</text>
</comment>
<comment type="function">
    <text evidence="10">Poorly processive, error-prone DNA polymerase involved in untargeted mutagenesis. Copies undamaged DNA at stalled replication forks, which arise in vivo from mismatched or misaligned primer ends. These misaligned primers can be extended by PolIV. Exhibits no 3'-5' exonuclease (proofreading) activity. May be involved in translesional synthesis, in conjunction with the beta clamp from PolIII.</text>
</comment>
<dbReference type="PANTHER" id="PTHR11076">
    <property type="entry name" value="DNA REPAIR POLYMERASE UMUC / TRANSFERASE FAMILY MEMBER"/>
    <property type="match status" value="1"/>
</dbReference>
<evidence type="ECO:0000256" key="5">
    <source>
        <dbReference type="ARBA" id="ARBA00022723"/>
    </source>
</evidence>
<keyword evidence="5 10" id="KW-0479">Metal-binding</keyword>
<comment type="catalytic activity">
    <reaction evidence="10">
        <text>DNA(n) + a 2'-deoxyribonucleoside 5'-triphosphate = DNA(n+1) + diphosphate</text>
        <dbReference type="Rhea" id="RHEA:22508"/>
        <dbReference type="Rhea" id="RHEA-COMP:17339"/>
        <dbReference type="Rhea" id="RHEA-COMP:17340"/>
        <dbReference type="ChEBI" id="CHEBI:33019"/>
        <dbReference type="ChEBI" id="CHEBI:61560"/>
        <dbReference type="ChEBI" id="CHEBI:173112"/>
        <dbReference type="EC" id="2.7.7.7"/>
    </reaction>
</comment>
<sequence>MRRVVFLVDMNAFYISCEQMRHPEIRSKPAAVAGDPKKRSGIILTANYEARAYGVKTTMTIGEARKRCPDIILLKPDHHFYSEVSSRVMDILSSYTPVLQQNSIDEAWLDMTGSDRLFGEPSAAAKKIMDEILSKLGLWCSIGISENKFLAKMASDMKKPLGITELWQSEIKEKLWPLPVSAMYGVGAKTASKLNSLGLYTIGDMATYGKDILPRNFGKYGRELFALANGEDNDPVTPIVRNSMKSIGRSTTMPRDITDIEEARSVILALSEEVGADARRHNKKGTTVQLTLKYSDFTCITRQSQVPGTYLTKEISNAAAALLEKNWTGRPVRLIGVSISGFGGDMPEQLSFFSDTISADAKEEKLEKTIDTLRERFGYNTVKRASLLENKKENKNKMLP</sequence>
<dbReference type="STRING" id="29343.CCDG5_1817"/>
<comment type="similarity">
    <text evidence="1 10">Belongs to the DNA polymerase type-Y family.</text>
</comment>
<feature type="binding site" evidence="10">
    <location>
        <position position="105"/>
    </location>
    <ligand>
        <name>Mg(2+)</name>
        <dbReference type="ChEBI" id="CHEBI:18420"/>
    </ligand>
</feature>
<organism evidence="12 13">
    <name type="scientific">[Clostridium] cellulosi</name>
    <dbReference type="NCBI Taxonomy" id="29343"/>
    <lineage>
        <taxon>Bacteria</taxon>
        <taxon>Bacillati</taxon>
        <taxon>Bacillota</taxon>
        <taxon>Clostridia</taxon>
        <taxon>Eubacteriales</taxon>
        <taxon>Oscillospiraceae</taxon>
        <taxon>Oscillospiraceae incertae sedis</taxon>
    </lineage>
</organism>
<dbReference type="InterPro" id="IPR043502">
    <property type="entry name" value="DNA/RNA_pol_sf"/>
</dbReference>
<dbReference type="Pfam" id="PF11799">
    <property type="entry name" value="IMS_C"/>
    <property type="match status" value="1"/>
</dbReference>
<dbReference type="InterPro" id="IPR022880">
    <property type="entry name" value="DNApol_IV"/>
</dbReference>
<gene>
    <name evidence="12" type="primary">dinB3</name>
    <name evidence="10" type="synonym">dinB</name>
    <name evidence="12" type="ORF">CCDG5_1817</name>
</gene>
<dbReference type="OrthoDB" id="9808813at2"/>
<dbReference type="GO" id="GO:0003887">
    <property type="term" value="F:DNA-directed DNA polymerase activity"/>
    <property type="evidence" value="ECO:0007669"/>
    <property type="project" value="UniProtKB-UniRule"/>
</dbReference>
<dbReference type="Gene3D" id="1.10.150.20">
    <property type="entry name" value="5' to 3' exonuclease, C-terminal subdomain"/>
    <property type="match status" value="1"/>
</dbReference>
<evidence type="ECO:0000256" key="10">
    <source>
        <dbReference type="HAMAP-Rule" id="MF_01113"/>
    </source>
</evidence>
<reference evidence="13" key="1">
    <citation type="submission" date="2014-07" db="EMBL/GenBank/DDBJ databases">
        <authorList>
            <person name="Wibberg D."/>
        </authorList>
    </citation>
    <scope>NUCLEOTIDE SEQUENCE [LARGE SCALE GENOMIC DNA]</scope>
    <source>
        <strain evidence="13">DG5</strain>
    </source>
</reference>
<dbReference type="Proteomes" id="UP000032431">
    <property type="component" value="Chromosome I"/>
</dbReference>
<dbReference type="NCBIfam" id="NF002848">
    <property type="entry name" value="PRK03103.1"/>
    <property type="match status" value="1"/>
</dbReference>
<comment type="subcellular location">
    <subcellularLocation>
        <location evidence="10">Cytoplasm</location>
    </subcellularLocation>
</comment>
<keyword evidence="3 10" id="KW-0808">Transferase</keyword>
<evidence type="ECO:0000256" key="3">
    <source>
        <dbReference type="ARBA" id="ARBA00022679"/>
    </source>
</evidence>
<dbReference type="GO" id="GO:0003684">
    <property type="term" value="F:damaged DNA binding"/>
    <property type="evidence" value="ECO:0007669"/>
    <property type="project" value="InterPro"/>
</dbReference>
<dbReference type="SUPFAM" id="SSF56672">
    <property type="entry name" value="DNA/RNA polymerases"/>
    <property type="match status" value="1"/>
</dbReference>
<dbReference type="PANTHER" id="PTHR11076:SF35">
    <property type="entry name" value="DNA REPAIR PROTEIN HOMOLOG YOBH"/>
    <property type="match status" value="1"/>
</dbReference>
<dbReference type="GO" id="GO:0006261">
    <property type="term" value="P:DNA-templated DNA replication"/>
    <property type="evidence" value="ECO:0007669"/>
    <property type="project" value="UniProtKB-UniRule"/>
</dbReference>
<dbReference type="Gene3D" id="3.30.70.270">
    <property type="match status" value="1"/>
</dbReference>
<dbReference type="GO" id="GO:0000287">
    <property type="term" value="F:magnesium ion binding"/>
    <property type="evidence" value="ECO:0007669"/>
    <property type="project" value="UniProtKB-UniRule"/>
</dbReference>
<evidence type="ECO:0000313" key="13">
    <source>
        <dbReference type="Proteomes" id="UP000032431"/>
    </source>
</evidence>
<comment type="cofactor">
    <cofactor evidence="10">
        <name>Mg(2+)</name>
        <dbReference type="ChEBI" id="CHEBI:18420"/>
    </cofactor>
    <text evidence="10">Binds 2 magnesium ions per subunit.</text>
</comment>
<keyword evidence="8 10" id="KW-0239">DNA-directed DNA polymerase</keyword>
<dbReference type="AlphaFoldDB" id="A0A078KUS6"/>
<evidence type="ECO:0000256" key="4">
    <source>
        <dbReference type="ARBA" id="ARBA00022695"/>
    </source>
</evidence>
<dbReference type="PROSITE" id="PS50173">
    <property type="entry name" value="UMUC"/>
    <property type="match status" value="1"/>
</dbReference>
<dbReference type="GO" id="GO:0042276">
    <property type="term" value="P:error-prone translesion synthesis"/>
    <property type="evidence" value="ECO:0007669"/>
    <property type="project" value="TreeGrafter"/>
</dbReference>
<evidence type="ECO:0000256" key="1">
    <source>
        <dbReference type="ARBA" id="ARBA00010945"/>
    </source>
</evidence>
<dbReference type="Gene3D" id="3.30.1490.100">
    <property type="entry name" value="DNA polymerase, Y-family, little finger domain"/>
    <property type="match status" value="1"/>
</dbReference>
<dbReference type="GO" id="GO:0006281">
    <property type="term" value="P:DNA repair"/>
    <property type="evidence" value="ECO:0007669"/>
    <property type="project" value="UniProtKB-UniRule"/>
</dbReference>
<keyword evidence="10" id="KW-0235">DNA replication</keyword>
<dbReference type="HAMAP" id="MF_01113">
    <property type="entry name" value="DNApol_IV"/>
    <property type="match status" value="1"/>
</dbReference>
<dbReference type="GO" id="GO:0005829">
    <property type="term" value="C:cytosol"/>
    <property type="evidence" value="ECO:0007669"/>
    <property type="project" value="TreeGrafter"/>
</dbReference>
<feature type="site" description="Substrate discrimination" evidence="10">
    <location>
        <position position="14"/>
    </location>
</feature>
<name>A0A078KUS6_9FIRM</name>
<dbReference type="InterPro" id="IPR050116">
    <property type="entry name" value="DNA_polymerase-Y"/>
</dbReference>
<dbReference type="EMBL" id="LM995447">
    <property type="protein sequence ID" value="CDZ24915.1"/>
    <property type="molecule type" value="Genomic_DNA"/>
</dbReference>
<dbReference type="SUPFAM" id="SSF100879">
    <property type="entry name" value="Lesion bypass DNA polymerase (Y-family), little finger domain"/>
    <property type="match status" value="1"/>
</dbReference>
<proteinExistence type="inferred from homology"/>
<keyword evidence="10" id="KW-0238">DNA-binding</keyword>
<accession>A0A078KUS6</accession>
<evidence type="ECO:0000313" key="12">
    <source>
        <dbReference type="EMBL" id="CDZ24915.1"/>
    </source>
</evidence>
<dbReference type="PATRIC" id="fig|29343.3.peg.1907"/>
<evidence type="ECO:0000256" key="9">
    <source>
        <dbReference type="ARBA" id="ARBA00023204"/>
    </source>
</evidence>
<keyword evidence="4 10" id="KW-0548">Nucleotidyltransferase</keyword>
<dbReference type="Gene3D" id="3.40.1170.60">
    <property type="match status" value="1"/>
</dbReference>
<feature type="active site" evidence="10">
    <location>
        <position position="106"/>
    </location>
</feature>
<dbReference type="EC" id="2.7.7.7" evidence="10"/>
<dbReference type="GO" id="GO:0009432">
    <property type="term" value="P:SOS response"/>
    <property type="evidence" value="ECO:0007669"/>
    <property type="project" value="TreeGrafter"/>
</dbReference>
<dbReference type="InterPro" id="IPR043128">
    <property type="entry name" value="Rev_trsase/Diguanyl_cyclase"/>
</dbReference>
<feature type="domain" description="UmuC" evidence="11">
    <location>
        <begin position="5"/>
        <end position="187"/>
    </location>
</feature>
<keyword evidence="6 10" id="KW-0227">DNA damage</keyword>
<keyword evidence="9 10" id="KW-0234">DNA repair</keyword>
<dbReference type="InterPro" id="IPR024728">
    <property type="entry name" value="PolY_HhH_motif"/>
</dbReference>
<evidence type="ECO:0000256" key="8">
    <source>
        <dbReference type="ARBA" id="ARBA00022932"/>
    </source>
</evidence>
<evidence type="ECO:0000256" key="2">
    <source>
        <dbReference type="ARBA" id="ARBA00022457"/>
    </source>
</evidence>
<protein>
    <recommendedName>
        <fullName evidence="10">DNA polymerase IV</fullName>
        <shortName evidence="10">Pol IV</shortName>
        <ecNumber evidence="10">2.7.7.7</ecNumber>
    </recommendedName>
</protein>
<dbReference type="InterPro" id="IPR001126">
    <property type="entry name" value="UmuC"/>
</dbReference>
<dbReference type="NCBIfam" id="NF002677">
    <property type="entry name" value="PRK02406.1"/>
    <property type="match status" value="1"/>
</dbReference>
<feature type="binding site" evidence="10">
    <location>
        <position position="9"/>
    </location>
    <ligand>
        <name>Mg(2+)</name>
        <dbReference type="ChEBI" id="CHEBI:18420"/>
    </ligand>
</feature>
<evidence type="ECO:0000256" key="7">
    <source>
        <dbReference type="ARBA" id="ARBA00022842"/>
    </source>
</evidence>
<keyword evidence="2 10" id="KW-0515">Mutator protein</keyword>
<evidence type="ECO:0000256" key="6">
    <source>
        <dbReference type="ARBA" id="ARBA00022763"/>
    </source>
</evidence>
<dbReference type="InterPro" id="IPR036775">
    <property type="entry name" value="DNA_pol_Y-fam_lit_finger_sf"/>
</dbReference>
<dbReference type="Pfam" id="PF11798">
    <property type="entry name" value="IMS_HHH"/>
    <property type="match status" value="1"/>
</dbReference>
<keyword evidence="7 10" id="KW-0460">Magnesium</keyword>
<evidence type="ECO:0000259" key="11">
    <source>
        <dbReference type="PROSITE" id="PS50173"/>
    </source>
</evidence>
<dbReference type="HOGENOM" id="CLU_012348_1_1_9"/>
<dbReference type="KEGG" id="ccel:CCDG5_1817"/>
<keyword evidence="10" id="KW-0963">Cytoplasm</keyword>
<dbReference type="CDD" id="cd03586">
    <property type="entry name" value="PolY_Pol_IV_kappa"/>
    <property type="match status" value="1"/>
</dbReference>
<dbReference type="Pfam" id="PF00817">
    <property type="entry name" value="IMS"/>
    <property type="match status" value="1"/>
</dbReference>
<dbReference type="NCBIfam" id="NF002492">
    <property type="entry name" value="PRK01810.1"/>
    <property type="match status" value="1"/>
</dbReference>